<dbReference type="GO" id="GO:0030288">
    <property type="term" value="C:outer membrane-bounded periplasmic space"/>
    <property type="evidence" value="ECO:0007669"/>
    <property type="project" value="TreeGrafter"/>
</dbReference>
<organism evidence="8 9">
    <name type="scientific">Mucisphaera calidilacus</name>
    <dbReference type="NCBI Taxonomy" id="2527982"/>
    <lineage>
        <taxon>Bacteria</taxon>
        <taxon>Pseudomonadati</taxon>
        <taxon>Planctomycetota</taxon>
        <taxon>Phycisphaerae</taxon>
        <taxon>Phycisphaerales</taxon>
        <taxon>Phycisphaeraceae</taxon>
        <taxon>Mucisphaera</taxon>
    </lineage>
</organism>
<dbReference type="RefSeq" id="WP_145445742.1">
    <property type="nucleotide sequence ID" value="NZ_CP036280.1"/>
</dbReference>
<dbReference type="EMBL" id="CP036280">
    <property type="protein sequence ID" value="QDU71604.1"/>
    <property type="molecule type" value="Genomic_DNA"/>
</dbReference>
<dbReference type="SUPFAM" id="SSF52096">
    <property type="entry name" value="ClpP/crotonase"/>
    <property type="match status" value="1"/>
</dbReference>
<keyword evidence="4 5" id="KW-0720">Serine protease</keyword>
<keyword evidence="3 5" id="KW-0378">Hydrolase</keyword>
<evidence type="ECO:0000256" key="6">
    <source>
        <dbReference type="SAM" id="MobiDB-lite"/>
    </source>
</evidence>
<dbReference type="AlphaFoldDB" id="A0A518BXC9"/>
<keyword evidence="9" id="KW-1185">Reference proteome</keyword>
<evidence type="ECO:0000313" key="8">
    <source>
        <dbReference type="EMBL" id="QDU71604.1"/>
    </source>
</evidence>
<evidence type="ECO:0000256" key="2">
    <source>
        <dbReference type="ARBA" id="ARBA00022670"/>
    </source>
</evidence>
<dbReference type="GO" id="GO:0007165">
    <property type="term" value="P:signal transduction"/>
    <property type="evidence" value="ECO:0007669"/>
    <property type="project" value="TreeGrafter"/>
</dbReference>
<evidence type="ECO:0000256" key="3">
    <source>
        <dbReference type="ARBA" id="ARBA00022801"/>
    </source>
</evidence>
<dbReference type="InterPro" id="IPR036034">
    <property type="entry name" value="PDZ_sf"/>
</dbReference>
<dbReference type="SMART" id="SM00228">
    <property type="entry name" value="PDZ"/>
    <property type="match status" value="1"/>
</dbReference>
<keyword evidence="2 5" id="KW-0645">Protease</keyword>
<dbReference type="GO" id="GO:0008236">
    <property type="term" value="F:serine-type peptidase activity"/>
    <property type="evidence" value="ECO:0007669"/>
    <property type="project" value="UniProtKB-KW"/>
</dbReference>
<dbReference type="Gene3D" id="3.90.226.10">
    <property type="entry name" value="2-enoyl-CoA Hydratase, Chain A, domain 1"/>
    <property type="match status" value="1"/>
</dbReference>
<feature type="domain" description="PDZ" evidence="7">
    <location>
        <begin position="94"/>
        <end position="162"/>
    </location>
</feature>
<dbReference type="CDD" id="cd06782">
    <property type="entry name" value="cpPDZ_CPP-like"/>
    <property type="match status" value="1"/>
</dbReference>
<dbReference type="Pfam" id="PF03572">
    <property type="entry name" value="Peptidase_S41"/>
    <property type="match status" value="1"/>
</dbReference>
<dbReference type="InterPro" id="IPR055210">
    <property type="entry name" value="CtpA/B_N"/>
</dbReference>
<evidence type="ECO:0000256" key="1">
    <source>
        <dbReference type="ARBA" id="ARBA00009179"/>
    </source>
</evidence>
<comment type="similarity">
    <text evidence="1 5">Belongs to the peptidase S41A family.</text>
</comment>
<dbReference type="SUPFAM" id="SSF50156">
    <property type="entry name" value="PDZ domain-like"/>
    <property type="match status" value="1"/>
</dbReference>
<feature type="region of interest" description="Disordered" evidence="6">
    <location>
        <begin position="492"/>
        <end position="516"/>
    </location>
</feature>
<dbReference type="NCBIfam" id="TIGR00225">
    <property type="entry name" value="prc"/>
    <property type="match status" value="1"/>
</dbReference>
<evidence type="ECO:0000259" key="7">
    <source>
        <dbReference type="PROSITE" id="PS50106"/>
    </source>
</evidence>
<dbReference type="Gene3D" id="3.30.750.44">
    <property type="match status" value="1"/>
</dbReference>
<dbReference type="PROSITE" id="PS50106">
    <property type="entry name" value="PDZ"/>
    <property type="match status" value="1"/>
</dbReference>
<dbReference type="SMART" id="SM00245">
    <property type="entry name" value="TSPc"/>
    <property type="match status" value="1"/>
</dbReference>
<dbReference type="InterPro" id="IPR029045">
    <property type="entry name" value="ClpP/crotonase-like_dom_sf"/>
</dbReference>
<proteinExistence type="inferred from homology"/>
<dbReference type="GO" id="GO:0004175">
    <property type="term" value="F:endopeptidase activity"/>
    <property type="evidence" value="ECO:0007669"/>
    <property type="project" value="TreeGrafter"/>
</dbReference>
<dbReference type="InterPro" id="IPR001478">
    <property type="entry name" value="PDZ"/>
</dbReference>
<dbReference type="InterPro" id="IPR041489">
    <property type="entry name" value="PDZ_6"/>
</dbReference>
<reference evidence="8 9" key="1">
    <citation type="submission" date="2019-02" db="EMBL/GenBank/DDBJ databases">
        <title>Deep-cultivation of Planctomycetes and their phenomic and genomic characterization uncovers novel biology.</title>
        <authorList>
            <person name="Wiegand S."/>
            <person name="Jogler M."/>
            <person name="Boedeker C."/>
            <person name="Pinto D."/>
            <person name="Vollmers J."/>
            <person name="Rivas-Marin E."/>
            <person name="Kohn T."/>
            <person name="Peeters S.H."/>
            <person name="Heuer A."/>
            <person name="Rast P."/>
            <person name="Oberbeckmann S."/>
            <person name="Bunk B."/>
            <person name="Jeske O."/>
            <person name="Meyerdierks A."/>
            <person name="Storesund J.E."/>
            <person name="Kallscheuer N."/>
            <person name="Luecker S."/>
            <person name="Lage O.M."/>
            <person name="Pohl T."/>
            <person name="Merkel B.J."/>
            <person name="Hornburger P."/>
            <person name="Mueller R.-W."/>
            <person name="Bruemmer F."/>
            <person name="Labrenz M."/>
            <person name="Spormann A.M."/>
            <person name="Op den Camp H."/>
            <person name="Overmann J."/>
            <person name="Amann R."/>
            <person name="Jetten M.S.M."/>
            <person name="Mascher T."/>
            <person name="Medema M.H."/>
            <person name="Devos D.P."/>
            <person name="Kaster A.-K."/>
            <person name="Ovreas L."/>
            <person name="Rohde M."/>
            <person name="Galperin M.Y."/>
            <person name="Jogler C."/>
        </authorList>
    </citation>
    <scope>NUCLEOTIDE SEQUENCE [LARGE SCALE GENOMIC DNA]</scope>
    <source>
        <strain evidence="8 9">Pan265</strain>
    </source>
</reference>
<evidence type="ECO:0000256" key="5">
    <source>
        <dbReference type="RuleBase" id="RU004404"/>
    </source>
</evidence>
<sequence>MNVIKSVEVVSPRRRLVGNVALVAVFVALILFALSSALGRSVGDDLALIVDVRHFILNQHIEEVDSETLTEAAINGMIGALDDPYTDYFPPEALKAFSEQIDGEFSGIGAEVDLKDERLRIISPLEGSPAWESGVLAGDIVLEIDGESTEGMPLRECIKRLKGVRGTDVTISVLHLSGEEQEITITRDTIQVTTVRGLTRDAELHESFWIDKERGIAYVRLTQFGAKSIEEFTAAMNQLKAEDVKALILDLRFNLGGLLPAAQAISDMFLTEGQTIVSVRARTGEEQFSTSTAETIFPDLPVAVLINDVSASASEIVSGALKDNGRARLIGVRTFGKGSVQNVHEFAEAGSALKLTTAYYYIPSGRKIHRVEGAETWGIDPSDGGWVSMSFEETKAMMEVRRDAAIRRAESHETVTRTTFTADEVRETLKDPQLAAALESAGTYLDSGAWPTVGAESGDAILKLVKRERLERSRDRLREALAAVEEELVTLDEPETEAAAADESAVEEDVIESAGP</sequence>
<dbReference type="PANTHER" id="PTHR32060:SF30">
    <property type="entry name" value="CARBOXY-TERMINAL PROCESSING PROTEASE CTPA"/>
    <property type="match status" value="1"/>
</dbReference>
<evidence type="ECO:0000313" key="9">
    <source>
        <dbReference type="Proteomes" id="UP000320386"/>
    </source>
</evidence>
<protein>
    <submittedName>
        <fullName evidence="8">Putative CtpA-like serine protease</fullName>
        <ecNumber evidence="8">3.4.21.-</ecNumber>
    </submittedName>
</protein>
<dbReference type="Pfam" id="PF22694">
    <property type="entry name" value="CtpB_N-like"/>
    <property type="match status" value="1"/>
</dbReference>
<dbReference type="OrthoDB" id="9812068at2"/>
<dbReference type="Proteomes" id="UP000320386">
    <property type="component" value="Chromosome"/>
</dbReference>
<gene>
    <name evidence="8" type="ORF">Pan265_14560</name>
</gene>
<dbReference type="InterPro" id="IPR005151">
    <property type="entry name" value="Tail-specific_protease"/>
</dbReference>
<dbReference type="CDD" id="cd07560">
    <property type="entry name" value="Peptidase_S41_CPP"/>
    <property type="match status" value="1"/>
</dbReference>
<dbReference type="PANTHER" id="PTHR32060">
    <property type="entry name" value="TAIL-SPECIFIC PROTEASE"/>
    <property type="match status" value="1"/>
</dbReference>
<dbReference type="KEGG" id="mcad:Pan265_14560"/>
<evidence type="ECO:0000256" key="4">
    <source>
        <dbReference type="ARBA" id="ARBA00022825"/>
    </source>
</evidence>
<accession>A0A518BXC9</accession>
<dbReference type="EC" id="3.4.21.-" evidence="8"/>
<dbReference type="InterPro" id="IPR004447">
    <property type="entry name" value="Peptidase_S41A"/>
</dbReference>
<dbReference type="Pfam" id="PF17820">
    <property type="entry name" value="PDZ_6"/>
    <property type="match status" value="1"/>
</dbReference>
<name>A0A518BXC9_9BACT</name>
<feature type="compositionally biased region" description="Acidic residues" evidence="6">
    <location>
        <begin position="504"/>
        <end position="516"/>
    </location>
</feature>
<dbReference type="GO" id="GO:0006508">
    <property type="term" value="P:proteolysis"/>
    <property type="evidence" value="ECO:0007669"/>
    <property type="project" value="UniProtKB-KW"/>
</dbReference>
<dbReference type="Gene3D" id="2.30.42.10">
    <property type="match status" value="1"/>
</dbReference>